<keyword evidence="3" id="KW-1185">Reference proteome</keyword>
<proteinExistence type="predicted"/>
<dbReference type="OMA" id="AEHMDYF"/>
<dbReference type="PANTHER" id="PTHR38048:SF1">
    <property type="entry name" value="HEMERYTHRIN-LIKE DOMAIN-CONTAINING PROTEIN"/>
    <property type="match status" value="1"/>
</dbReference>
<sequence length="167" mass="19594">MATNAPLSPADFRTYNHMAEKMQAFHDHFRMQWNVLSTAANTSKRPKGMSLRSYLNLCLEFCHGLDIHHRIEETRVFPSLATRMPAFRKKNSLINQHKAIHKGLDNLESYAQNCLQGATDFQWCEVKDILDQFGPTLWEHLDEEVQELGAEKLRQYWSKEEILRMQM</sequence>
<dbReference type="STRING" id="602072.A0A1R3RT04"/>
<dbReference type="AlphaFoldDB" id="A0A1R3RT04"/>
<dbReference type="OrthoDB" id="10044044at2759"/>
<gene>
    <name evidence="2" type="ORF">ASPCADRAFT_206404</name>
</gene>
<evidence type="ECO:0000259" key="1">
    <source>
        <dbReference type="Pfam" id="PF01814"/>
    </source>
</evidence>
<dbReference type="EMBL" id="KV907497">
    <property type="protein sequence ID" value="OOF97621.1"/>
    <property type="molecule type" value="Genomic_DNA"/>
</dbReference>
<dbReference type="Gene3D" id="1.20.120.520">
    <property type="entry name" value="nmb1532 protein domain like"/>
    <property type="match status" value="1"/>
</dbReference>
<dbReference type="PANTHER" id="PTHR38048">
    <property type="entry name" value="EXPRESSED PROTEIN"/>
    <property type="match status" value="1"/>
</dbReference>
<name>A0A1R3RT04_ASPC5</name>
<dbReference type="InterPro" id="IPR012312">
    <property type="entry name" value="Hemerythrin-like"/>
</dbReference>
<organism evidence="2 3">
    <name type="scientific">Aspergillus carbonarius (strain ITEM 5010)</name>
    <dbReference type="NCBI Taxonomy" id="602072"/>
    <lineage>
        <taxon>Eukaryota</taxon>
        <taxon>Fungi</taxon>
        <taxon>Dikarya</taxon>
        <taxon>Ascomycota</taxon>
        <taxon>Pezizomycotina</taxon>
        <taxon>Eurotiomycetes</taxon>
        <taxon>Eurotiomycetidae</taxon>
        <taxon>Eurotiales</taxon>
        <taxon>Aspergillaceae</taxon>
        <taxon>Aspergillus</taxon>
        <taxon>Aspergillus subgen. Circumdati</taxon>
    </lineage>
</organism>
<dbReference type="Proteomes" id="UP000188318">
    <property type="component" value="Unassembled WGS sequence"/>
</dbReference>
<dbReference type="VEuPathDB" id="FungiDB:ASPCADRAFT_206404"/>
<dbReference type="Pfam" id="PF01814">
    <property type="entry name" value="Hemerythrin"/>
    <property type="match status" value="1"/>
</dbReference>
<evidence type="ECO:0000313" key="2">
    <source>
        <dbReference type="EMBL" id="OOF97621.1"/>
    </source>
</evidence>
<dbReference type="InterPro" id="IPR053206">
    <property type="entry name" value="Dimeric_xanthone_biosynth"/>
</dbReference>
<reference evidence="3" key="1">
    <citation type="journal article" date="2017" name="Genome Biol.">
        <title>Comparative genomics reveals high biological diversity and specific adaptations in the industrially and medically important fungal genus Aspergillus.</title>
        <authorList>
            <person name="de Vries R.P."/>
            <person name="Riley R."/>
            <person name="Wiebenga A."/>
            <person name="Aguilar-Osorio G."/>
            <person name="Amillis S."/>
            <person name="Uchima C.A."/>
            <person name="Anderluh G."/>
            <person name="Asadollahi M."/>
            <person name="Askin M."/>
            <person name="Barry K."/>
            <person name="Battaglia E."/>
            <person name="Bayram O."/>
            <person name="Benocci T."/>
            <person name="Braus-Stromeyer S.A."/>
            <person name="Caldana C."/>
            <person name="Canovas D."/>
            <person name="Cerqueira G.C."/>
            <person name="Chen F."/>
            <person name="Chen W."/>
            <person name="Choi C."/>
            <person name="Clum A."/>
            <person name="Dos Santos R.A."/>
            <person name="Damasio A.R."/>
            <person name="Diallinas G."/>
            <person name="Emri T."/>
            <person name="Fekete E."/>
            <person name="Flipphi M."/>
            <person name="Freyberg S."/>
            <person name="Gallo A."/>
            <person name="Gournas C."/>
            <person name="Habgood R."/>
            <person name="Hainaut M."/>
            <person name="Harispe M.L."/>
            <person name="Henrissat B."/>
            <person name="Hilden K.S."/>
            <person name="Hope R."/>
            <person name="Hossain A."/>
            <person name="Karabika E."/>
            <person name="Karaffa L."/>
            <person name="Karanyi Z."/>
            <person name="Krasevec N."/>
            <person name="Kuo A."/>
            <person name="Kusch H."/>
            <person name="LaButti K."/>
            <person name="Lagendijk E.L."/>
            <person name="Lapidus A."/>
            <person name="Levasseur A."/>
            <person name="Lindquist E."/>
            <person name="Lipzen A."/>
            <person name="Logrieco A.F."/>
            <person name="MacCabe A."/>
            <person name="Maekelae M.R."/>
            <person name="Malavazi I."/>
            <person name="Melin P."/>
            <person name="Meyer V."/>
            <person name="Mielnichuk N."/>
            <person name="Miskei M."/>
            <person name="Molnar A.P."/>
            <person name="Mule G."/>
            <person name="Ngan C.Y."/>
            <person name="Orejas M."/>
            <person name="Orosz E."/>
            <person name="Ouedraogo J.P."/>
            <person name="Overkamp K.M."/>
            <person name="Park H.-S."/>
            <person name="Perrone G."/>
            <person name="Piumi F."/>
            <person name="Punt P.J."/>
            <person name="Ram A.F."/>
            <person name="Ramon A."/>
            <person name="Rauscher S."/>
            <person name="Record E."/>
            <person name="Riano-Pachon D.M."/>
            <person name="Robert V."/>
            <person name="Roehrig J."/>
            <person name="Ruller R."/>
            <person name="Salamov A."/>
            <person name="Salih N.S."/>
            <person name="Samson R.A."/>
            <person name="Sandor E."/>
            <person name="Sanguinetti M."/>
            <person name="Schuetze T."/>
            <person name="Sepcic K."/>
            <person name="Shelest E."/>
            <person name="Sherlock G."/>
            <person name="Sophianopoulou V."/>
            <person name="Squina F.M."/>
            <person name="Sun H."/>
            <person name="Susca A."/>
            <person name="Todd R.B."/>
            <person name="Tsang A."/>
            <person name="Unkles S.E."/>
            <person name="van de Wiele N."/>
            <person name="van Rossen-Uffink D."/>
            <person name="Oliveira J.V."/>
            <person name="Vesth T.C."/>
            <person name="Visser J."/>
            <person name="Yu J.-H."/>
            <person name="Zhou M."/>
            <person name="Andersen M.R."/>
            <person name="Archer D.B."/>
            <person name="Baker S.E."/>
            <person name="Benoit I."/>
            <person name="Brakhage A.A."/>
            <person name="Braus G.H."/>
            <person name="Fischer R."/>
            <person name="Frisvad J.C."/>
            <person name="Goldman G.H."/>
            <person name="Houbraken J."/>
            <person name="Oakley B."/>
            <person name="Pocsi I."/>
            <person name="Scazzocchio C."/>
            <person name="Seiboth B."/>
            <person name="vanKuyk P.A."/>
            <person name="Wortman J."/>
            <person name="Dyer P.S."/>
            <person name="Grigoriev I.V."/>
        </authorList>
    </citation>
    <scope>NUCLEOTIDE SEQUENCE [LARGE SCALE GENOMIC DNA]</scope>
    <source>
        <strain evidence="3">ITEM 5010</strain>
    </source>
</reference>
<dbReference type="CDD" id="cd12108">
    <property type="entry name" value="Hr-like"/>
    <property type="match status" value="1"/>
</dbReference>
<evidence type="ECO:0000313" key="3">
    <source>
        <dbReference type="Proteomes" id="UP000188318"/>
    </source>
</evidence>
<feature type="domain" description="Hemerythrin-like" evidence="1">
    <location>
        <begin position="18"/>
        <end position="148"/>
    </location>
</feature>
<protein>
    <recommendedName>
        <fullName evidence="1">Hemerythrin-like domain-containing protein</fullName>
    </recommendedName>
</protein>
<accession>A0A1R3RT04</accession>